<keyword evidence="1" id="KW-0175">Coiled coil</keyword>
<dbReference type="AlphaFoldDB" id="A0A2G2ZAK9"/>
<sequence length="125" mass="14832">MILWPSEPHVKQIVERYFSFPELERMNKLVRNVEHHEKMVEDQEESIRKIEQKNEDKKMELLFNEVVKGKNIYELDVGELRGLTKLFALKKAQVEERKKQLHEHNQSIEGSDNNAQEKDGGHPKI</sequence>
<dbReference type="Proteomes" id="UP000222542">
    <property type="component" value="Unassembled WGS sequence"/>
</dbReference>
<dbReference type="Gramene" id="PHT78974">
    <property type="protein sequence ID" value="PHT78974"/>
    <property type="gene ID" value="T459_17026"/>
</dbReference>
<protein>
    <submittedName>
        <fullName evidence="3">Uncharacterized protein</fullName>
    </submittedName>
</protein>
<feature type="region of interest" description="Disordered" evidence="2">
    <location>
        <begin position="98"/>
        <end position="125"/>
    </location>
</feature>
<accession>A0A2G2ZAK9</accession>
<reference evidence="3 4" key="2">
    <citation type="journal article" date="2017" name="Genome Biol.">
        <title>New reference genome sequences of hot pepper reveal the massive evolution of plant disease-resistance genes by retroduplication.</title>
        <authorList>
            <person name="Kim S."/>
            <person name="Park J."/>
            <person name="Yeom S.I."/>
            <person name="Kim Y.M."/>
            <person name="Seo E."/>
            <person name="Kim K.T."/>
            <person name="Kim M.S."/>
            <person name="Lee J.M."/>
            <person name="Cheong K."/>
            <person name="Shin H.S."/>
            <person name="Kim S.B."/>
            <person name="Han K."/>
            <person name="Lee J."/>
            <person name="Park M."/>
            <person name="Lee H.A."/>
            <person name="Lee H.Y."/>
            <person name="Lee Y."/>
            <person name="Oh S."/>
            <person name="Lee J.H."/>
            <person name="Choi E."/>
            <person name="Choi E."/>
            <person name="Lee S.E."/>
            <person name="Jeon J."/>
            <person name="Kim H."/>
            <person name="Choi G."/>
            <person name="Song H."/>
            <person name="Lee J."/>
            <person name="Lee S.C."/>
            <person name="Kwon J.K."/>
            <person name="Lee H.Y."/>
            <person name="Koo N."/>
            <person name="Hong Y."/>
            <person name="Kim R.W."/>
            <person name="Kang W.H."/>
            <person name="Huh J.H."/>
            <person name="Kang B.C."/>
            <person name="Yang T.J."/>
            <person name="Lee Y.H."/>
            <person name="Bennetzen J.L."/>
            <person name="Choi D."/>
        </authorList>
    </citation>
    <scope>NUCLEOTIDE SEQUENCE [LARGE SCALE GENOMIC DNA]</scope>
    <source>
        <strain evidence="4">cv. CM334</strain>
    </source>
</reference>
<gene>
    <name evidence="3" type="ORF">T459_17026</name>
</gene>
<evidence type="ECO:0000256" key="1">
    <source>
        <dbReference type="SAM" id="Coils"/>
    </source>
</evidence>
<evidence type="ECO:0000313" key="3">
    <source>
        <dbReference type="EMBL" id="PHT78974.1"/>
    </source>
</evidence>
<comment type="caution">
    <text evidence="3">The sequence shown here is derived from an EMBL/GenBank/DDBJ whole genome shotgun (WGS) entry which is preliminary data.</text>
</comment>
<feature type="compositionally biased region" description="Basic and acidic residues" evidence="2">
    <location>
        <begin position="115"/>
        <end position="125"/>
    </location>
</feature>
<keyword evidence="4" id="KW-1185">Reference proteome</keyword>
<feature type="coiled-coil region" evidence="1">
    <location>
        <begin position="26"/>
        <end position="60"/>
    </location>
</feature>
<dbReference type="OMA" id="HEQDEPI"/>
<evidence type="ECO:0000313" key="4">
    <source>
        <dbReference type="Proteomes" id="UP000222542"/>
    </source>
</evidence>
<evidence type="ECO:0000256" key="2">
    <source>
        <dbReference type="SAM" id="MobiDB-lite"/>
    </source>
</evidence>
<organism evidence="3 4">
    <name type="scientific">Capsicum annuum</name>
    <name type="common">Capsicum pepper</name>
    <dbReference type="NCBI Taxonomy" id="4072"/>
    <lineage>
        <taxon>Eukaryota</taxon>
        <taxon>Viridiplantae</taxon>
        <taxon>Streptophyta</taxon>
        <taxon>Embryophyta</taxon>
        <taxon>Tracheophyta</taxon>
        <taxon>Spermatophyta</taxon>
        <taxon>Magnoliopsida</taxon>
        <taxon>eudicotyledons</taxon>
        <taxon>Gunneridae</taxon>
        <taxon>Pentapetalae</taxon>
        <taxon>asterids</taxon>
        <taxon>lamiids</taxon>
        <taxon>Solanales</taxon>
        <taxon>Solanaceae</taxon>
        <taxon>Solanoideae</taxon>
        <taxon>Capsiceae</taxon>
        <taxon>Capsicum</taxon>
    </lineage>
</organism>
<reference evidence="3 4" key="1">
    <citation type="journal article" date="2014" name="Nat. Genet.">
        <title>Genome sequence of the hot pepper provides insights into the evolution of pungency in Capsicum species.</title>
        <authorList>
            <person name="Kim S."/>
            <person name="Park M."/>
            <person name="Yeom S.I."/>
            <person name="Kim Y.M."/>
            <person name="Lee J.M."/>
            <person name="Lee H.A."/>
            <person name="Seo E."/>
            <person name="Choi J."/>
            <person name="Cheong K."/>
            <person name="Kim K.T."/>
            <person name="Jung K."/>
            <person name="Lee G.W."/>
            <person name="Oh S.K."/>
            <person name="Bae C."/>
            <person name="Kim S.B."/>
            <person name="Lee H.Y."/>
            <person name="Kim S.Y."/>
            <person name="Kim M.S."/>
            <person name="Kang B.C."/>
            <person name="Jo Y.D."/>
            <person name="Yang H.B."/>
            <person name="Jeong H.J."/>
            <person name="Kang W.H."/>
            <person name="Kwon J.K."/>
            <person name="Shin C."/>
            <person name="Lim J.Y."/>
            <person name="Park J.H."/>
            <person name="Huh J.H."/>
            <person name="Kim J.S."/>
            <person name="Kim B.D."/>
            <person name="Cohen O."/>
            <person name="Paran I."/>
            <person name="Suh M.C."/>
            <person name="Lee S.B."/>
            <person name="Kim Y.K."/>
            <person name="Shin Y."/>
            <person name="Noh S.J."/>
            <person name="Park J."/>
            <person name="Seo Y.S."/>
            <person name="Kwon S.Y."/>
            <person name="Kim H.A."/>
            <person name="Park J.M."/>
            <person name="Kim H.J."/>
            <person name="Choi S.B."/>
            <person name="Bosland P.W."/>
            <person name="Reeves G."/>
            <person name="Jo S.H."/>
            <person name="Lee B.W."/>
            <person name="Cho H.T."/>
            <person name="Choi H.S."/>
            <person name="Lee M.S."/>
            <person name="Yu Y."/>
            <person name="Do Choi Y."/>
            <person name="Park B.S."/>
            <person name="van Deynze A."/>
            <person name="Ashrafi H."/>
            <person name="Hill T."/>
            <person name="Kim W.T."/>
            <person name="Pai H.S."/>
            <person name="Ahn H.K."/>
            <person name="Yeam I."/>
            <person name="Giovannoni J.J."/>
            <person name="Rose J.K."/>
            <person name="Sorensen I."/>
            <person name="Lee S.J."/>
            <person name="Kim R.W."/>
            <person name="Choi I.Y."/>
            <person name="Choi B.S."/>
            <person name="Lim J.S."/>
            <person name="Lee Y.H."/>
            <person name="Choi D."/>
        </authorList>
    </citation>
    <scope>NUCLEOTIDE SEQUENCE [LARGE SCALE GENOMIC DNA]</scope>
    <source>
        <strain evidence="4">cv. CM334</strain>
    </source>
</reference>
<dbReference type="EMBL" id="AYRZ02000006">
    <property type="protein sequence ID" value="PHT78974.1"/>
    <property type="molecule type" value="Genomic_DNA"/>
</dbReference>
<name>A0A2G2ZAK9_CAPAN</name>
<proteinExistence type="predicted"/>